<dbReference type="eggNOG" id="KOG4519">
    <property type="taxonomic scope" value="Eukaryota"/>
</dbReference>
<reference evidence="15 16" key="1">
    <citation type="submission" date="2009-08" db="EMBL/GenBank/DDBJ databases">
        <title>The Genome Sequence of Spizellomyces punctatus strain DAOM BR117.</title>
        <authorList>
            <consortium name="The Broad Institute Genome Sequencing Platform"/>
            <person name="Russ C."/>
            <person name="Cuomo C."/>
            <person name="Shea T."/>
            <person name="Young S.K."/>
            <person name="Zeng Q."/>
            <person name="Koehrsen M."/>
            <person name="Haas B."/>
            <person name="Borodovsky M."/>
            <person name="Guigo R."/>
            <person name="Alvarado L."/>
            <person name="Berlin A."/>
            <person name="Bochicchio J."/>
            <person name="Borenstein D."/>
            <person name="Chapman S."/>
            <person name="Chen Z."/>
            <person name="Engels R."/>
            <person name="Freedman E."/>
            <person name="Gellesch M."/>
            <person name="Goldberg J."/>
            <person name="Griggs A."/>
            <person name="Gujja S."/>
            <person name="Heiman D."/>
            <person name="Hepburn T."/>
            <person name="Howarth C."/>
            <person name="Jen D."/>
            <person name="Larson L."/>
            <person name="Lewis B."/>
            <person name="Mehta T."/>
            <person name="Park D."/>
            <person name="Pearson M."/>
            <person name="Roberts A."/>
            <person name="Saif S."/>
            <person name="Shenoy N."/>
            <person name="Sisk P."/>
            <person name="Stolte C."/>
            <person name="Sykes S."/>
            <person name="Thomson T."/>
            <person name="Walk T."/>
            <person name="White J."/>
            <person name="Yandava C."/>
            <person name="Burger G."/>
            <person name="Gray M.W."/>
            <person name="Holland P.W.H."/>
            <person name="King N."/>
            <person name="Lang F.B.F."/>
            <person name="Roger A.J."/>
            <person name="Ruiz-Trillo I."/>
            <person name="Lander E."/>
            <person name="Nusbaum C."/>
        </authorList>
    </citation>
    <scope>NUCLEOTIDE SEQUENCE [LARGE SCALE GENOMIC DNA]</scope>
    <source>
        <strain evidence="15 16">DAOM BR117</strain>
    </source>
</reference>
<dbReference type="SUPFAM" id="SSF54211">
    <property type="entry name" value="Ribosomal protein S5 domain 2-like"/>
    <property type="match status" value="1"/>
</dbReference>
<evidence type="ECO:0000256" key="8">
    <source>
        <dbReference type="ARBA" id="ARBA00022840"/>
    </source>
</evidence>
<dbReference type="GO" id="GO:0005524">
    <property type="term" value="F:ATP binding"/>
    <property type="evidence" value="ECO:0007669"/>
    <property type="project" value="UniProtKB-UniRule"/>
</dbReference>
<dbReference type="AlphaFoldDB" id="A0A0L0HR00"/>
<accession>A0A0L0HR00</accession>
<dbReference type="VEuPathDB" id="FungiDB:SPPG_02319"/>
<dbReference type="UniPathway" id="UPA00057">
    <property type="reaction ID" value="UER00099"/>
</dbReference>
<evidence type="ECO:0000256" key="1">
    <source>
        <dbReference type="ARBA" id="ARBA00005017"/>
    </source>
</evidence>
<dbReference type="GO" id="GO:0005777">
    <property type="term" value="C:peroxisome"/>
    <property type="evidence" value="ECO:0007669"/>
    <property type="project" value="TreeGrafter"/>
</dbReference>
<dbReference type="Pfam" id="PF08544">
    <property type="entry name" value="GHMP_kinases_C"/>
    <property type="match status" value="1"/>
</dbReference>
<dbReference type="CDD" id="cd11691">
    <property type="entry name" value="HRI1_like"/>
    <property type="match status" value="1"/>
</dbReference>
<dbReference type="InParanoid" id="A0A0L0HR00"/>
<evidence type="ECO:0000256" key="4">
    <source>
        <dbReference type="ARBA" id="ARBA00022516"/>
    </source>
</evidence>
<dbReference type="STRING" id="645134.A0A0L0HR00"/>
<dbReference type="EC" id="2.7.4.2" evidence="3 13"/>
<dbReference type="Gene3D" id="3.30.70.890">
    <property type="entry name" value="GHMP kinase, C-terminal domain"/>
    <property type="match status" value="1"/>
</dbReference>
<evidence type="ECO:0000313" key="15">
    <source>
        <dbReference type="EMBL" id="KND03269.1"/>
    </source>
</evidence>
<organism evidence="15 16">
    <name type="scientific">Spizellomyces punctatus (strain DAOM BR117)</name>
    <dbReference type="NCBI Taxonomy" id="645134"/>
    <lineage>
        <taxon>Eukaryota</taxon>
        <taxon>Fungi</taxon>
        <taxon>Fungi incertae sedis</taxon>
        <taxon>Chytridiomycota</taxon>
        <taxon>Chytridiomycota incertae sedis</taxon>
        <taxon>Chytridiomycetes</taxon>
        <taxon>Spizellomycetales</taxon>
        <taxon>Spizellomycetaceae</taxon>
        <taxon>Spizellomyces</taxon>
    </lineage>
</organism>
<dbReference type="GO" id="GO:0010142">
    <property type="term" value="P:farnesyl diphosphate biosynthetic process, mevalonate pathway"/>
    <property type="evidence" value="ECO:0007669"/>
    <property type="project" value="TreeGrafter"/>
</dbReference>
<evidence type="ECO:0000256" key="12">
    <source>
        <dbReference type="ARBA" id="ARBA00029326"/>
    </source>
</evidence>
<proteinExistence type="inferred from homology"/>
<keyword evidence="5 13" id="KW-0808">Transferase</keyword>
<dbReference type="EMBL" id="KQ257452">
    <property type="protein sequence ID" value="KND03269.1"/>
    <property type="molecule type" value="Genomic_DNA"/>
</dbReference>
<keyword evidence="10 13" id="KW-0443">Lipid metabolism</keyword>
<protein>
    <recommendedName>
        <fullName evidence="3 13">Phosphomevalonate kinase</fullName>
        <ecNumber evidence="3 13">2.7.4.2</ecNumber>
    </recommendedName>
</protein>
<keyword evidence="11 13" id="KW-0753">Steroid metabolism</keyword>
<evidence type="ECO:0000256" key="11">
    <source>
        <dbReference type="ARBA" id="ARBA00023221"/>
    </source>
</evidence>
<dbReference type="RefSeq" id="XP_016611308.1">
    <property type="nucleotide sequence ID" value="XM_016750611.1"/>
</dbReference>
<dbReference type="PANTHER" id="PTHR31814">
    <property type="match status" value="1"/>
</dbReference>
<comment type="pathway">
    <text evidence="1 13">Isoprenoid biosynthesis; isopentenyl diphosphate biosynthesis via mevalonate pathway; isopentenyl diphosphate from (R)-mevalonate: step 2/3.</text>
</comment>
<dbReference type="InterPro" id="IPR016005">
    <property type="entry name" value="Erg8"/>
</dbReference>
<evidence type="ECO:0000256" key="3">
    <source>
        <dbReference type="ARBA" id="ARBA00012958"/>
    </source>
</evidence>
<evidence type="ECO:0000256" key="10">
    <source>
        <dbReference type="ARBA" id="ARBA00023098"/>
    </source>
</evidence>
<dbReference type="FunCoup" id="A0A0L0HR00">
    <property type="interactions" value="80"/>
</dbReference>
<dbReference type="PIRSF" id="PIRSF017288">
    <property type="entry name" value="PMK_GHMP_euk"/>
    <property type="match status" value="1"/>
</dbReference>
<comment type="catalytic activity">
    <reaction evidence="12">
        <text>(R)-5-phosphomevalonate + ATP = (R)-5-diphosphomevalonate + ADP</text>
        <dbReference type="Rhea" id="RHEA:16341"/>
        <dbReference type="ChEBI" id="CHEBI:30616"/>
        <dbReference type="ChEBI" id="CHEBI:57557"/>
        <dbReference type="ChEBI" id="CHEBI:58146"/>
        <dbReference type="ChEBI" id="CHEBI:456216"/>
        <dbReference type="EC" id="2.7.4.2"/>
    </reaction>
    <physiologicalReaction direction="left-to-right" evidence="12">
        <dbReference type="Rhea" id="RHEA:16342"/>
    </physiologicalReaction>
</comment>
<dbReference type="GO" id="GO:0004631">
    <property type="term" value="F:phosphomevalonate kinase activity"/>
    <property type="evidence" value="ECO:0007669"/>
    <property type="project" value="UniProtKB-UniRule"/>
</dbReference>
<dbReference type="OrthoDB" id="10262935at2759"/>
<gene>
    <name evidence="15" type="ORF">SPPG_02319</name>
</gene>
<evidence type="ECO:0000259" key="14">
    <source>
        <dbReference type="Pfam" id="PF08544"/>
    </source>
</evidence>
<evidence type="ECO:0000313" key="16">
    <source>
        <dbReference type="Proteomes" id="UP000053201"/>
    </source>
</evidence>
<dbReference type="InterPro" id="IPR014721">
    <property type="entry name" value="Ribsml_uS5_D2-typ_fold_subgr"/>
</dbReference>
<keyword evidence="8" id="KW-0067">ATP-binding</keyword>
<dbReference type="GO" id="GO:0006696">
    <property type="term" value="P:ergosterol biosynthetic process"/>
    <property type="evidence" value="ECO:0007669"/>
    <property type="project" value="TreeGrafter"/>
</dbReference>
<sequence length="508" mass="55967">MAVDTTIVSAPGKVLLTGGYLVLDQRYKGLVVATDSRFYVAIRQRSKQDSPFPTITVRSPQFTDGRWTYLVKSREDGSGIELTSIDHDTENRYVECTLSHTLEVVAGLVPNWKTKMSAGMDIVIVGSNDFYSQREQLRSRGLPLTSASLSSLPPFCSTLCSIRDVHKTGLGSSAAMITSLVGGILSHFGAIQLPAASISMTGNSNKISEVERYALSLAHNCAQLCHCLAQGKIGSGFDVSAAVFGNHSYRRFSPTVLDPLMEHKNASPSSRLRDLVDTIDPKRSHSWDNEVSQFHLPPNFTLMLADIDAGSSTYKLVSEVLRWRRTHTDEADALWTKLDLENARIEQCMRDLSRIAEHQKAGYESVLSMCAEVKASLWSNLDVNDDLVDVKNIFSTVYETFQNVRKYLREMSVKAGVPIEPPEQTRLLDACLDVPGVVMAGVPGAGGYDAIFCLVISETARHEVRQLWSTWTEMAVGPLLTQHSSTGLVRIDRPGDIPGLEKAMCTFE</sequence>
<dbReference type="Proteomes" id="UP000053201">
    <property type="component" value="Unassembled WGS sequence"/>
</dbReference>
<name>A0A0L0HR00_SPIPD</name>
<dbReference type="InterPro" id="IPR020568">
    <property type="entry name" value="Ribosomal_Su5_D2-typ_SF"/>
</dbReference>
<evidence type="ECO:0000256" key="6">
    <source>
        <dbReference type="ARBA" id="ARBA00022741"/>
    </source>
</evidence>
<dbReference type="InterPro" id="IPR036554">
    <property type="entry name" value="GHMP_kinase_C_sf"/>
</dbReference>
<dbReference type="InterPro" id="IPR013750">
    <property type="entry name" value="GHMP_kinase_C_dom"/>
</dbReference>
<dbReference type="InterPro" id="IPR035102">
    <property type="entry name" value="Phosphomevalonate_kinase"/>
</dbReference>
<keyword evidence="6" id="KW-0547">Nucleotide-binding</keyword>
<keyword evidence="9 13" id="KW-0752">Steroid biosynthesis</keyword>
<keyword evidence="16" id="KW-1185">Reference proteome</keyword>
<keyword evidence="7 13" id="KW-0418">Kinase</keyword>
<dbReference type="OMA" id="LVIHRTM"/>
<keyword evidence="4 13" id="KW-0444">Lipid biosynthesis</keyword>
<comment type="similarity">
    <text evidence="2 13">Belongs to the GHMP kinase family. Mevalonate kinase subfamily.</text>
</comment>
<evidence type="ECO:0000256" key="13">
    <source>
        <dbReference type="PIRNR" id="PIRNR017288"/>
    </source>
</evidence>
<feature type="domain" description="GHMP kinase C-terminal" evidence="14">
    <location>
        <begin position="401"/>
        <end position="466"/>
    </location>
</feature>
<dbReference type="SUPFAM" id="SSF55060">
    <property type="entry name" value="GHMP Kinase, C-terminal domain"/>
    <property type="match status" value="1"/>
</dbReference>
<dbReference type="Gene3D" id="3.30.230.10">
    <property type="match status" value="1"/>
</dbReference>
<dbReference type="GeneID" id="27685913"/>
<evidence type="ECO:0000256" key="5">
    <source>
        <dbReference type="ARBA" id="ARBA00022679"/>
    </source>
</evidence>
<evidence type="ECO:0000256" key="9">
    <source>
        <dbReference type="ARBA" id="ARBA00022955"/>
    </source>
</evidence>
<dbReference type="GO" id="GO:0019287">
    <property type="term" value="P:isopentenyl diphosphate biosynthetic process, mevalonate pathway"/>
    <property type="evidence" value="ECO:0007669"/>
    <property type="project" value="UniProtKB-UniRule"/>
</dbReference>
<evidence type="ECO:0000256" key="2">
    <source>
        <dbReference type="ARBA" id="ARBA00006495"/>
    </source>
</evidence>
<evidence type="ECO:0000256" key="7">
    <source>
        <dbReference type="ARBA" id="ARBA00022777"/>
    </source>
</evidence>
<dbReference type="PANTHER" id="PTHR31814:SF2">
    <property type="entry name" value="PHOSPHOMEVALONATE KINASE"/>
    <property type="match status" value="1"/>
</dbReference>